<evidence type="ECO:0000313" key="4">
    <source>
        <dbReference type="Proteomes" id="UP000010556"/>
    </source>
</evidence>
<dbReference type="Gene3D" id="2.60.40.150">
    <property type="entry name" value="C2 domain"/>
    <property type="match status" value="1"/>
</dbReference>
<sequence>MATEFIKSCCRGCFYGETEKHNVSVEAKTAVSSSQKTAVCVPPLTSVCVKPQVGCTEDYLLSKLPSDGKQVPFVVPKFTLSYIQPRTQGTPSHLEELEGSARASFGDRKAELSGSSHPGSSYDVYNPFYMYQHISPDLSRRFPPTSEVTRLYGSDTITLSGDERDLGRLNVKVFYNSSAEQIWITVLQCKDLSWPSSYGDTPAISIKGVLTLPKPVHFKSSAKEGSNTIEFMETFVFAIKLQSLQSVRLVFKVQTQTPRKKTIGDVMKHFDCVNQGVSTKNEILRLYLTSDDVFSDQIYWLIDIPRENITKSKDIAAVEEWIVRIYLQHGLNTYTTEGTLLDTIREPILQWNLGTVLTEVNIRKLFPHVVGLRATKCPCANDVALLGFVLNSAFNGVYIGLSISGFWLYDETQWYNLTETIYSKVGEGHIELSVVDIVLTNHFLVILTSLGLFVSGDLRHPQHSDLKVWFSIDGGNTFELLADFHDDIIKNTYHSFYNSEIIFVSQSGQVYLTKAGLHRYSKIGSIADNIFTLYYDHMGFIHKLTLGRFEANGNSISIFGQAVDMGFETALAPEYITINEMIFYAYVPANEPQDSIHTKKFSNIHLGKVINSKKTGNAYIRKLLQHNTPEGFLSAVIAEIIEPFDLEDVKESSCLSSSLSIKQDGKFYKLTLDLQSVVSSFQDSDIEKTVVIPGYSSFLITSIVDGNNALAMATMPERVPNNMTFVKDSWFLYDFGERNGREWKIYTKPCNYLFQQDDNTLSLSVLRYIDLGKSQTLGIKVIPHSKGAHTLEVPLLKAIVGNPNLLDVKVKGSFDNTDRYIMEISAASKTFLQGSTSLALIIWEASTDCFVTTFIPTLKSSCSYLKSMRHKPSSIISRGDWLEGFYTGSRDFNTVKILPANYRPPSSMGVAIPLTDNFYHADPSKPIPRNLFPKSKIYVDEVPLQFPGHMLIAIATAVVLVCLIYATFMFRIRAVNPGERYRKFIIRNKLNLPNISTSQLPKL</sequence>
<dbReference type="InterPro" id="IPR028748">
    <property type="entry name" value="CATSPERB"/>
</dbReference>
<evidence type="ECO:0000259" key="2">
    <source>
        <dbReference type="PROSITE" id="PS50004"/>
    </source>
</evidence>
<dbReference type="InterPro" id="IPR053903">
    <property type="entry name" value="CATSPERB_head"/>
</dbReference>
<evidence type="ECO:0000256" key="1">
    <source>
        <dbReference type="SAM" id="Phobius"/>
    </source>
</evidence>
<dbReference type="EMBL" id="KB100900">
    <property type="protein sequence ID" value="ELK36964.1"/>
    <property type="molecule type" value="Genomic_DNA"/>
</dbReference>
<dbReference type="Pfam" id="PF21541">
    <property type="entry name" value="CATSPERB_1st"/>
    <property type="match status" value="1"/>
</dbReference>
<accession>L5MED8</accession>
<feature type="domain" description="C2" evidence="2">
    <location>
        <begin position="165"/>
        <end position="284"/>
    </location>
</feature>
<keyword evidence="1" id="KW-1133">Transmembrane helix</keyword>
<gene>
    <name evidence="3" type="ORF">MDA_GLEAN10015653</name>
</gene>
<dbReference type="AlphaFoldDB" id="L5MED8"/>
<protein>
    <submittedName>
        <fullName evidence="3">Cation channel sperm-associated protein subunit beta</fullName>
    </submittedName>
</protein>
<dbReference type="GO" id="GO:0005929">
    <property type="term" value="C:cilium"/>
    <property type="evidence" value="ECO:0007669"/>
    <property type="project" value="TreeGrafter"/>
</dbReference>
<keyword evidence="1" id="KW-0812">Transmembrane</keyword>
<dbReference type="PANTHER" id="PTHR14705:SF0">
    <property type="entry name" value="CATION CHANNEL SPERM-ASSOCIATED AUXILIARY SUBUNIT BETA"/>
    <property type="match status" value="1"/>
</dbReference>
<dbReference type="Pfam" id="PF22830">
    <property type="entry name" value="CATSPERB_head"/>
    <property type="match status" value="1"/>
</dbReference>
<dbReference type="InterPro" id="IPR048788">
    <property type="entry name" value="CATSPERB_2nd"/>
</dbReference>
<dbReference type="SUPFAM" id="SSF49562">
    <property type="entry name" value="C2 domain (Calcium/lipid-binding domain, CaLB)"/>
    <property type="match status" value="1"/>
</dbReference>
<dbReference type="GO" id="GO:0036128">
    <property type="term" value="C:CatSper complex"/>
    <property type="evidence" value="ECO:0007669"/>
    <property type="project" value="InterPro"/>
</dbReference>
<dbReference type="InterPro" id="IPR053904">
    <property type="entry name" value="CATSPERB_Ig-like"/>
</dbReference>
<organism evidence="3 4">
    <name type="scientific">Myotis davidii</name>
    <name type="common">David's myotis</name>
    <dbReference type="NCBI Taxonomy" id="225400"/>
    <lineage>
        <taxon>Eukaryota</taxon>
        <taxon>Metazoa</taxon>
        <taxon>Chordata</taxon>
        <taxon>Craniata</taxon>
        <taxon>Vertebrata</taxon>
        <taxon>Euteleostomi</taxon>
        <taxon>Mammalia</taxon>
        <taxon>Eutheria</taxon>
        <taxon>Laurasiatheria</taxon>
        <taxon>Chiroptera</taxon>
        <taxon>Yangochiroptera</taxon>
        <taxon>Vespertilionidae</taxon>
        <taxon>Myotis</taxon>
    </lineage>
</organism>
<dbReference type="PROSITE" id="PS50004">
    <property type="entry name" value="C2"/>
    <property type="match status" value="1"/>
</dbReference>
<name>L5MED8_MYODS</name>
<dbReference type="Pfam" id="PF21548">
    <property type="entry name" value="CATSPERB_2nd"/>
    <property type="match status" value="1"/>
</dbReference>
<keyword evidence="1" id="KW-0472">Membrane</keyword>
<dbReference type="PANTHER" id="PTHR14705">
    <property type="entry name" value="CATION CHANNEL SPERM-ASSOCIATED PROTEIN SUBUNIT BETA"/>
    <property type="match status" value="1"/>
</dbReference>
<proteinExistence type="predicted"/>
<dbReference type="Pfam" id="PF22831">
    <property type="entry name" value="CATSPERB_Ig-like"/>
    <property type="match status" value="1"/>
</dbReference>
<dbReference type="Pfam" id="PF15149">
    <property type="entry name" value="CATSPERB_C"/>
    <property type="match status" value="1"/>
</dbReference>
<dbReference type="eggNOG" id="ENOG502QZ5S">
    <property type="taxonomic scope" value="Eukaryota"/>
</dbReference>
<reference evidence="4" key="1">
    <citation type="journal article" date="2013" name="Science">
        <title>Comparative analysis of bat genomes provides insight into the evolution of flight and immunity.</title>
        <authorList>
            <person name="Zhang G."/>
            <person name="Cowled C."/>
            <person name="Shi Z."/>
            <person name="Huang Z."/>
            <person name="Bishop-Lilly K.A."/>
            <person name="Fang X."/>
            <person name="Wynne J.W."/>
            <person name="Xiong Z."/>
            <person name="Baker M.L."/>
            <person name="Zhao W."/>
            <person name="Tachedjian M."/>
            <person name="Zhu Y."/>
            <person name="Zhou P."/>
            <person name="Jiang X."/>
            <person name="Ng J."/>
            <person name="Yang L."/>
            <person name="Wu L."/>
            <person name="Xiao J."/>
            <person name="Feng Y."/>
            <person name="Chen Y."/>
            <person name="Sun X."/>
            <person name="Zhang Y."/>
            <person name="Marsh G.A."/>
            <person name="Crameri G."/>
            <person name="Broder C.C."/>
            <person name="Frey K.G."/>
            <person name="Wang L.F."/>
            <person name="Wang J."/>
        </authorList>
    </citation>
    <scope>NUCLEOTIDE SEQUENCE [LARGE SCALE GENOMIC DNA]</scope>
</reference>
<dbReference type="Proteomes" id="UP000010556">
    <property type="component" value="Unassembled WGS sequence"/>
</dbReference>
<dbReference type="InterPro" id="IPR000008">
    <property type="entry name" value="C2_dom"/>
</dbReference>
<evidence type="ECO:0000313" key="3">
    <source>
        <dbReference type="EMBL" id="ELK36964.1"/>
    </source>
</evidence>
<dbReference type="InterPro" id="IPR048786">
    <property type="entry name" value="CATSPERB_N"/>
</dbReference>
<dbReference type="InterPro" id="IPR035892">
    <property type="entry name" value="C2_domain_sf"/>
</dbReference>
<dbReference type="InterPro" id="IPR048789">
    <property type="entry name" value="CATSPERB_C"/>
</dbReference>
<feature type="transmembrane region" description="Helical" evidence="1">
    <location>
        <begin position="950"/>
        <end position="972"/>
    </location>
</feature>
<keyword evidence="4" id="KW-1185">Reference proteome</keyword>